<evidence type="ECO:0000313" key="3">
    <source>
        <dbReference type="Proteomes" id="UP000299102"/>
    </source>
</evidence>
<organism evidence="2 3">
    <name type="scientific">Eumeta variegata</name>
    <name type="common">Bagworm moth</name>
    <name type="synonym">Eumeta japonica</name>
    <dbReference type="NCBI Taxonomy" id="151549"/>
    <lineage>
        <taxon>Eukaryota</taxon>
        <taxon>Metazoa</taxon>
        <taxon>Ecdysozoa</taxon>
        <taxon>Arthropoda</taxon>
        <taxon>Hexapoda</taxon>
        <taxon>Insecta</taxon>
        <taxon>Pterygota</taxon>
        <taxon>Neoptera</taxon>
        <taxon>Endopterygota</taxon>
        <taxon>Lepidoptera</taxon>
        <taxon>Glossata</taxon>
        <taxon>Ditrysia</taxon>
        <taxon>Tineoidea</taxon>
        <taxon>Psychidae</taxon>
        <taxon>Oiketicinae</taxon>
        <taxon>Eumeta</taxon>
    </lineage>
</organism>
<comment type="caution">
    <text evidence="2">The sequence shown here is derived from an EMBL/GenBank/DDBJ whole genome shotgun (WGS) entry which is preliminary data.</text>
</comment>
<dbReference type="AlphaFoldDB" id="A0A4C1UR96"/>
<evidence type="ECO:0000313" key="2">
    <source>
        <dbReference type="EMBL" id="GBP28364.1"/>
    </source>
</evidence>
<feature type="region of interest" description="Disordered" evidence="1">
    <location>
        <begin position="132"/>
        <end position="164"/>
    </location>
</feature>
<feature type="region of interest" description="Disordered" evidence="1">
    <location>
        <begin position="1"/>
        <end position="44"/>
    </location>
</feature>
<accession>A0A4C1UR96</accession>
<keyword evidence="3" id="KW-1185">Reference proteome</keyword>
<feature type="compositionally biased region" description="Basic and acidic residues" evidence="1">
    <location>
        <begin position="1"/>
        <end position="27"/>
    </location>
</feature>
<dbReference type="Proteomes" id="UP000299102">
    <property type="component" value="Unassembled WGS sequence"/>
</dbReference>
<dbReference type="EMBL" id="BGZK01000205">
    <property type="protein sequence ID" value="GBP28364.1"/>
    <property type="molecule type" value="Genomic_DNA"/>
</dbReference>
<name>A0A4C1UR96_EUMVA</name>
<reference evidence="2 3" key="1">
    <citation type="journal article" date="2019" name="Commun. Biol.">
        <title>The bagworm genome reveals a unique fibroin gene that provides high tensile strength.</title>
        <authorList>
            <person name="Kono N."/>
            <person name="Nakamura H."/>
            <person name="Ohtoshi R."/>
            <person name="Tomita M."/>
            <person name="Numata K."/>
            <person name="Arakawa K."/>
        </authorList>
    </citation>
    <scope>NUCLEOTIDE SEQUENCE [LARGE SCALE GENOMIC DNA]</scope>
</reference>
<protein>
    <submittedName>
        <fullName evidence="2">Uncharacterized protein</fullName>
    </submittedName>
</protein>
<proteinExistence type="predicted"/>
<feature type="compositionally biased region" description="Low complexity" evidence="1">
    <location>
        <begin position="28"/>
        <end position="43"/>
    </location>
</feature>
<evidence type="ECO:0000256" key="1">
    <source>
        <dbReference type="SAM" id="MobiDB-lite"/>
    </source>
</evidence>
<sequence length="178" mass="19982">MTNTEYERKRSAWNDQKSRRVHLKSESRSLAAGRRRSSPQTTTRRYDYVGRRALHAAARAPAVVPTLTEEYVVAPYDLHSVVAVKSTRSTRRRCVLKSLTGRRGVARDGAERAFRRALALRSVIRGDRRPARASGARLAARARRAPATTEINSRPTRPAVRASAATTTWEYESIHVSD</sequence>
<gene>
    <name evidence="2" type="ORF">EVAR_11827_1</name>
</gene>